<dbReference type="EC" id="4.1.1.50" evidence="10"/>
<name>A0A975NCF6_9BRAD</name>
<protein>
    <submittedName>
        <fullName evidence="10">S-adenosylmethionine decarboxylase</fullName>
        <ecNumber evidence="10">4.1.1.50</ecNumber>
    </submittedName>
</protein>
<evidence type="ECO:0000256" key="8">
    <source>
        <dbReference type="ARBA" id="ARBA00023270"/>
    </source>
</evidence>
<keyword evidence="6" id="KW-0865">Zymogen</keyword>
<keyword evidence="3" id="KW-0068">Autocatalytic cleavage</keyword>
<evidence type="ECO:0000256" key="5">
    <source>
        <dbReference type="ARBA" id="ARBA00023115"/>
    </source>
</evidence>
<dbReference type="AlphaFoldDB" id="A0A975NCF6"/>
<dbReference type="PANTHER" id="PTHR33866:SF2">
    <property type="entry name" value="S-ADENOSYLMETHIONINE DECARBOXYLASE PROENZYME"/>
    <property type="match status" value="1"/>
</dbReference>
<evidence type="ECO:0000256" key="4">
    <source>
        <dbReference type="ARBA" id="ARBA00023066"/>
    </source>
</evidence>
<evidence type="ECO:0000256" key="2">
    <source>
        <dbReference type="ARBA" id="ARBA00022793"/>
    </source>
</evidence>
<evidence type="ECO:0000256" key="1">
    <source>
        <dbReference type="ARBA" id="ARBA00001928"/>
    </source>
</evidence>
<dbReference type="Proteomes" id="UP000680839">
    <property type="component" value="Chromosome"/>
</dbReference>
<dbReference type="GO" id="GO:0005829">
    <property type="term" value="C:cytosol"/>
    <property type="evidence" value="ECO:0007669"/>
    <property type="project" value="TreeGrafter"/>
</dbReference>
<dbReference type="Pfam" id="PF02675">
    <property type="entry name" value="AdoMet_dc"/>
    <property type="match status" value="1"/>
</dbReference>
<evidence type="ECO:0000256" key="9">
    <source>
        <dbReference type="ARBA" id="ARBA00023317"/>
    </source>
</evidence>
<keyword evidence="9" id="KW-0670">Pyruvate</keyword>
<dbReference type="InterPro" id="IPR003826">
    <property type="entry name" value="AdoMetDC_fam_prok"/>
</dbReference>
<dbReference type="GO" id="GO:0008295">
    <property type="term" value="P:spermidine biosynthetic process"/>
    <property type="evidence" value="ECO:0007669"/>
    <property type="project" value="UniProtKB-KW"/>
</dbReference>
<keyword evidence="8" id="KW-0704">Schiff base</keyword>
<accession>A0A975NCF6</accession>
<evidence type="ECO:0000313" key="10">
    <source>
        <dbReference type="EMBL" id="QWG12563.1"/>
    </source>
</evidence>
<dbReference type="GO" id="GO:0004014">
    <property type="term" value="F:adenosylmethionine decarboxylase activity"/>
    <property type="evidence" value="ECO:0007669"/>
    <property type="project" value="UniProtKB-EC"/>
</dbReference>
<gene>
    <name evidence="10" type="ORF">KMZ29_23140</name>
</gene>
<keyword evidence="4" id="KW-0745">Spermidine biosynthesis</keyword>
<dbReference type="PANTHER" id="PTHR33866">
    <property type="entry name" value="S-ADENOSYLMETHIONINE DECARBOXYLASE PROENZYME"/>
    <property type="match status" value="1"/>
</dbReference>
<evidence type="ECO:0000256" key="6">
    <source>
        <dbReference type="ARBA" id="ARBA00023145"/>
    </source>
</evidence>
<comment type="cofactor">
    <cofactor evidence="1">
        <name>pyruvate</name>
        <dbReference type="ChEBI" id="CHEBI:15361"/>
    </cofactor>
</comment>
<keyword evidence="5" id="KW-0620">Polyamine biosynthesis</keyword>
<keyword evidence="2" id="KW-0210">Decarboxylase</keyword>
<sequence length="116" mass="12860">MLMTHILAELYECPDVIHDAQALAEAAKSAAQSVGATIVGEYEVRYVPHGLTIAIFLGESHIVLTTWPEYRLLLVDILLCNPQMDPRKVVDQIQAQICPDGQMAVHEMPRRIAAQP</sequence>
<dbReference type="SUPFAM" id="SSF56276">
    <property type="entry name" value="S-adenosylmethionine decarboxylase"/>
    <property type="match status" value="1"/>
</dbReference>
<proteinExistence type="predicted"/>
<dbReference type="RefSeq" id="WP_215621369.1">
    <property type="nucleotide sequence ID" value="NZ_CP076134.1"/>
</dbReference>
<organism evidence="10 11">
    <name type="scientific">Bradyrhizobium sediminis</name>
    <dbReference type="NCBI Taxonomy" id="2840469"/>
    <lineage>
        <taxon>Bacteria</taxon>
        <taxon>Pseudomonadati</taxon>
        <taxon>Pseudomonadota</taxon>
        <taxon>Alphaproteobacteria</taxon>
        <taxon>Hyphomicrobiales</taxon>
        <taxon>Nitrobacteraceae</taxon>
        <taxon>Bradyrhizobium</taxon>
    </lineage>
</organism>
<dbReference type="Gene3D" id="3.60.90.10">
    <property type="entry name" value="S-adenosylmethionine decarboxylase"/>
    <property type="match status" value="1"/>
</dbReference>
<evidence type="ECO:0000256" key="7">
    <source>
        <dbReference type="ARBA" id="ARBA00023239"/>
    </source>
</evidence>
<evidence type="ECO:0000313" key="11">
    <source>
        <dbReference type="Proteomes" id="UP000680839"/>
    </source>
</evidence>
<evidence type="ECO:0000256" key="3">
    <source>
        <dbReference type="ARBA" id="ARBA00022813"/>
    </source>
</evidence>
<keyword evidence="7 10" id="KW-0456">Lyase</keyword>
<reference evidence="10" key="1">
    <citation type="submission" date="2021-06" db="EMBL/GenBank/DDBJ databases">
        <title>Bradyrhizobium sp. S2-20-1 Genome sequencing.</title>
        <authorList>
            <person name="Jin L."/>
        </authorList>
    </citation>
    <scope>NUCLEOTIDE SEQUENCE</scope>
    <source>
        <strain evidence="10">S2-20-1</strain>
    </source>
</reference>
<dbReference type="EMBL" id="CP076134">
    <property type="protein sequence ID" value="QWG12563.1"/>
    <property type="molecule type" value="Genomic_DNA"/>
</dbReference>
<dbReference type="InterPro" id="IPR016067">
    <property type="entry name" value="S-AdoMet_deCO2ase_core"/>
</dbReference>